<sequence length="588" mass="65721">MAGAGSHKGMGSNGNRGKPYGLMLLLAFGAALLGVMVIHKLRERRIFNLLVKERDNEIISLQLFLQKEREVIKEMKKKNEDMKAKIYSVRNKKMELDRRVLEMQSTIDSLKDEHKTLESALEEKQNEIKMQRETNMNAQNENSQLVALMESLKQKEAEIEDLKRRLEVPVNIWSVSSDDPSRPTLNLSATTNKQDVNKMQFSDSKEEGEQVKESTNYKSNDGNLARGNGSDDTSTSIGEYKNTVNIEHRNAAEKMTDGEENRSEDSQSQVSFGGAEGNDTANGTVTAINTAVKMSNVGDGDGDMKSMNIDENIKSRNGQLRQESSLQGEHQDQEASFKGGVKLEMTDNYSRAGPKGKGKRVRFSSGKGKRWRMVARSRLSETTRKHESSGLEASRRTGFPKDDEHVVMKREDGTALEERKTETDGVAGDNKFLEEAKAADSSQAESIESRNNRDSRDQNSKLRKDDTDSGNTTAHDKLKIGLASENGEALTKETSNSTSDNTNQRQGDVQQQGSQEINGSQERNSSSNNTNKQENGDVQVKVAREDERQEETEEEETENETDAAAGYLYKDSVSDSEEYKEETDESEF</sequence>
<feature type="coiled-coil region" evidence="1">
    <location>
        <begin position="65"/>
        <end position="165"/>
    </location>
</feature>
<evidence type="ECO:0000256" key="3">
    <source>
        <dbReference type="SAM" id="Phobius"/>
    </source>
</evidence>
<proteinExistence type="predicted"/>
<feature type="compositionally biased region" description="Polar residues" evidence="2">
    <location>
        <begin position="230"/>
        <end position="245"/>
    </location>
</feature>
<keyword evidence="5" id="KW-1185">Reference proteome</keyword>
<feature type="compositionally biased region" description="Polar residues" evidence="2">
    <location>
        <begin position="174"/>
        <end position="202"/>
    </location>
</feature>
<reference evidence="4" key="1">
    <citation type="submission" date="2022-02" db="EMBL/GenBank/DDBJ databases">
        <authorList>
            <person name="Henning P.M."/>
            <person name="McCubbin A.G."/>
            <person name="Shore J.S."/>
        </authorList>
    </citation>
    <scope>NUCLEOTIDE SEQUENCE</scope>
    <source>
        <strain evidence="4">F60SS</strain>
        <tissue evidence="4">Leaves</tissue>
    </source>
</reference>
<evidence type="ECO:0000256" key="2">
    <source>
        <dbReference type="SAM" id="MobiDB-lite"/>
    </source>
</evidence>
<keyword evidence="3" id="KW-0812">Transmembrane</keyword>
<feature type="transmembrane region" description="Helical" evidence="3">
    <location>
        <begin position="20"/>
        <end position="38"/>
    </location>
</feature>
<feature type="compositionally biased region" description="Basic and acidic residues" evidence="2">
    <location>
        <begin position="378"/>
        <end position="423"/>
    </location>
</feature>
<organism evidence="4 5">
    <name type="scientific">Turnera subulata</name>
    <dbReference type="NCBI Taxonomy" id="218843"/>
    <lineage>
        <taxon>Eukaryota</taxon>
        <taxon>Viridiplantae</taxon>
        <taxon>Streptophyta</taxon>
        <taxon>Embryophyta</taxon>
        <taxon>Tracheophyta</taxon>
        <taxon>Spermatophyta</taxon>
        <taxon>Magnoliopsida</taxon>
        <taxon>eudicotyledons</taxon>
        <taxon>Gunneridae</taxon>
        <taxon>Pentapetalae</taxon>
        <taxon>rosids</taxon>
        <taxon>fabids</taxon>
        <taxon>Malpighiales</taxon>
        <taxon>Passifloraceae</taxon>
        <taxon>Turnera</taxon>
    </lineage>
</organism>
<comment type="caution">
    <text evidence="4">The sequence shown here is derived from an EMBL/GenBank/DDBJ whole genome shotgun (WGS) entry which is preliminary data.</text>
</comment>
<evidence type="ECO:0000256" key="1">
    <source>
        <dbReference type="SAM" id="Coils"/>
    </source>
</evidence>
<dbReference type="Proteomes" id="UP001141552">
    <property type="component" value="Unassembled WGS sequence"/>
</dbReference>
<feature type="region of interest" description="Disordered" evidence="2">
    <location>
        <begin position="317"/>
        <end position="588"/>
    </location>
</feature>
<evidence type="ECO:0000313" key="4">
    <source>
        <dbReference type="EMBL" id="KAJ4849197.1"/>
    </source>
</evidence>
<accession>A0A9Q0JQA2</accession>
<feature type="compositionally biased region" description="Polar residues" evidence="2">
    <location>
        <begin position="317"/>
        <end position="328"/>
    </location>
</feature>
<evidence type="ECO:0008006" key="6">
    <source>
        <dbReference type="Google" id="ProtNLM"/>
    </source>
</evidence>
<protein>
    <recommendedName>
        <fullName evidence="6">Micronuclear linker histone polyprotein-like protein</fullName>
    </recommendedName>
</protein>
<feature type="compositionally biased region" description="Polar residues" evidence="2">
    <location>
        <begin position="516"/>
        <end position="533"/>
    </location>
</feature>
<keyword evidence="1" id="KW-0175">Coiled coil</keyword>
<gene>
    <name evidence="4" type="ORF">Tsubulata_037082</name>
</gene>
<feature type="compositionally biased region" description="Basic and acidic residues" evidence="2">
    <location>
        <begin position="203"/>
        <end position="212"/>
    </location>
</feature>
<dbReference type="OrthoDB" id="656845at2759"/>
<feature type="compositionally biased region" description="Polar residues" evidence="2">
    <location>
        <begin position="213"/>
        <end position="222"/>
    </location>
</feature>
<reference evidence="4" key="2">
    <citation type="journal article" date="2023" name="Plants (Basel)">
        <title>Annotation of the Turnera subulata (Passifloraceae) Draft Genome Reveals the S-Locus Evolved after the Divergence of Turneroideae from Passifloroideae in a Stepwise Manner.</title>
        <authorList>
            <person name="Henning P.M."/>
            <person name="Roalson E.H."/>
            <person name="Mir W."/>
            <person name="McCubbin A.G."/>
            <person name="Shore J.S."/>
        </authorList>
    </citation>
    <scope>NUCLEOTIDE SEQUENCE</scope>
    <source>
        <strain evidence="4">F60SS</strain>
    </source>
</reference>
<dbReference type="PANTHER" id="PTHR36143:SF4">
    <property type="entry name" value="OS08G0177500 PROTEIN"/>
    <property type="match status" value="1"/>
</dbReference>
<keyword evidence="3" id="KW-0472">Membrane</keyword>
<feature type="compositionally biased region" description="Acidic residues" evidence="2">
    <location>
        <begin position="548"/>
        <end position="561"/>
    </location>
</feature>
<feature type="region of interest" description="Disordered" evidence="2">
    <location>
        <begin position="174"/>
        <end position="282"/>
    </location>
</feature>
<feature type="compositionally biased region" description="Basic residues" evidence="2">
    <location>
        <begin position="354"/>
        <end position="375"/>
    </location>
</feature>
<evidence type="ECO:0000313" key="5">
    <source>
        <dbReference type="Proteomes" id="UP001141552"/>
    </source>
</evidence>
<name>A0A9Q0JQA2_9ROSI</name>
<feature type="compositionally biased region" description="Polar residues" evidence="2">
    <location>
        <begin position="492"/>
        <end position="503"/>
    </location>
</feature>
<dbReference type="PANTHER" id="PTHR36143">
    <property type="entry name" value="OS08G0177500 PROTEIN"/>
    <property type="match status" value="1"/>
</dbReference>
<feature type="compositionally biased region" description="Basic and acidic residues" evidence="2">
    <location>
        <begin position="246"/>
        <end position="265"/>
    </location>
</feature>
<keyword evidence="3" id="KW-1133">Transmembrane helix</keyword>
<feature type="compositionally biased region" description="Low complexity" evidence="2">
    <location>
        <begin position="504"/>
        <end position="515"/>
    </location>
</feature>
<feature type="compositionally biased region" description="Basic and acidic residues" evidence="2">
    <location>
        <begin position="447"/>
        <end position="467"/>
    </location>
</feature>
<feature type="compositionally biased region" description="Acidic residues" evidence="2">
    <location>
        <begin position="574"/>
        <end position="588"/>
    </location>
</feature>
<dbReference type="AlphaFoldDB" id="A0A9Q0JQA2"/>
<dbReference type="EMBL" id="JAKUCV010000674">
    <property type="protein sequence ID" value="KAJ4849197.1"/>
    <property type="molecule type" value="Genomic_DNA"/>
</dbReference>